<gene>
    <name evidence="3" type="primary">nrnA_2</name>
    <name evidence="3" type="ORF">MAMMFC1_03844</name>
</gene>
<feature type="domain" description="DDH" evidence="1">
    <location>
        <begin position="17"/>
        <end position="156"/>
    </location>
</feature>
<dbReference type="EMBL" id="AP018449">
    <property type="protein sequence ID" value="BBB93135.1"/>
    <property type="molecule type" value="Genomic_DNA"/>
</dbReference>
<proteinExistence type="predicted"/>
<keyword evidence="4" id="KW-1185">Reference proteome</keyword>
<dbReference type="InterPro" id="IPR003156">
    <property type="entry name" value="DHHA1_dom"/>
</dbReference>
<accession>A0A348APY7</accession>
<dbReference type="PANTHER" id="PTHR47618">
    <property type="entry name" value="BIFUNCTIONAL OLIGORIBONUCLEASE AND PAP PHOSPHATASE NRNA"/>
    <property type="match status" value="1"/>
</dbReference>
<evidence type="ECO:0000313" key="4">
    <source>
        <dbReference type="Proteomes" id="UP000276437"/>
    </source>
</evidence>
<dbReference type="InterPro" id="IPR051319">
    <property type="entry name" value="Oligoribo/pAp-PDE_c-di-AMP_PDE"/>
</dbReference>
<dbReference type="EC" id="3.1.-.-" evidence="3"/>
<dbReference type="InterPro" id="IPR038763">
    <property type="entry name" value="DHH_sf"/>
</dbReference>
<name>A0A348APY7_9FIRM</name>
<dbReference type="GO" id="GO:0016787">
    <property type="term" value="F:hydrolase activity"/>
    <property type="evidence" value="ECO:0007669"/>
    <property type="project" value="UniProtKB-KW"/>
</dbReference>
<dbReference type="RefSeq" id="WP_126310004.1">
    <property type="nucleotide sequence ID" value="NZ_AP018449.1"/>
</dbReference>
<dbReference type="OrthoDB" id="9803668at2"/>
<dbReference type="Proteomes" id="UP000276437">
    <property type="component" value="Chromosome"/>
</dbReference>
<dbReference type="SUPFAM" id="SSF64182">
    <property type="entry name" value="DHH phosphoesterases"/>
    <property type="match status" value="1"/>
</dbReference>
<reference evidence="3 4" key="1">
    <citation type="journal article" date="2018" name="Int. J. Syst. Evol. Microbiol.">
        <title>Methylomusa anaerophila gen. nov., sp. nov., an anaerobic methanol-utilizing bacterium isolated from a microbial fuel cell.</title>
        <authorList>
            <person name="Amano N."/>
            <person name="Yamamuro A."/>
            <person name="Miyahara M."/>
            <person name="Kouzuma A."/>
            <person name="Abe T."/>
            <person name="Watanabe K."/>
        </authorList>
    </citation>
    <scope>NUCLEOTIDE SEQUENCE [LARGE SCALE GENOMIC DNA]</scope>
    <source>
        <strain evidence="3 4">MMFC1</strain>
    </source>
</reference>
<organism evidence="3 4">
    <name type="scientific">Methylomusa anaerophila</name>
    <dbReference type="NCBI Taxonomy" id="1930071"/>
    <lineage>
        <taxon>Bacteria</taxon>
        <taxon>Bacillati</taxon>
        <taxon>Bacillota</taxon>
        <taxon>Negativicutes</taxon>
        <taxon>Selenomonadales</taxon>
        <taxon>Sporomusaceae</taxon>
        <taxon>Methylomusa</taxon>
    </lineage>
</organism>
<protein>
    <submittedName>
        <fullName evidence="3">Bifunctional oligoribonuclease and PAP phosphatase NrnA</fullName>
        <ecNumber evidence="3">3.1.-.-</ecNumber>
    </submittedName>
</protein>
<feature type="domain" description="DHHA1" evidence="2">
    <location>
        <begin position="237"/>
        <end position="314"/>
    </location>
</feature>
<evidence type="ECO:0000313" key="3">
    <source>
        <dbReference type="EMBL" id="BBB93135.1"/>
    </source>
</evidence>
<keyword evidence="3" id="KW-0378">Hydrolase</keyword>
<dbReference type="Pfam" id="PF01368">
    <property type="entry name" value="DHH"/>
    <property type="match status" value="1"/>
</dbReference>
<dbReference type="Gene3D" id="3.90.1640.10">
    <property type="entry name" value="inorganic pyrophosphatase (n-terminal core)"/>
    <property type="match status" value="1"/>
</dbReference>
<dbReference type="InterPro" id="IPR001667">
    <property type="entry name" value="DDH_dom"/>
</dbReference>
<dbReference type="Gene3D" id="3.10.310.30">
    <property type="match status" value="1"/>
</dbReference>
<evidence type="ECO:0000259" key="1">
    <source>
        <dbReference type="Pfam" id="PF01368"/>
    </source>
</evidence>
<dbReference type="PANTHER" id="PTHR47618:SF1">
    <property type="entry name" value="BIFUNCTIONAL OLIGORIBONUCLEASE AND PAP PHOSPHATASE NRNA"/>
    <property type="match status" value="1"/>
</dbReference>
<sequence>MEISLAVSAQLLRKAFNIVLTTHIHPDGDALGSLLALYFYLVSTGKCIRLLLDDDIPASLAFLPGTEEIQKLPETPETADLLVVLDASDAERIGKVKHMVKAPILNIDHHISNTKYADYLYLDSAAAATGEIIMQLLELEKASITKEMATCLFTAIATDCGFFRYANTSPNALRYAADLVEYGAKPSKIAECLDTRPLAAIKVLPKILETLEIRELSATGQVAFLTVMPSLLQELNDDTEGLINYPRNIAGVEIAVLLKVVNDNVIRVSLRSKITDVSRVALTFGGGGHARAAGCTINGPVDLVKDQLISAIEKLSKNDGRSG</sequence>
<dbReference type="KEGG" id="mana:MAMMFC1_03844"/>
<dbReference type="GO" id="GO:0003676">
    <property type="term" value="F:nucleic acid binding"/>
    <property type="evidence" value="ECO:0007669"/>
    <property type="project" value="InterPro"/>
</dbReference>
<dbReference type="Pfam" id="PF02272">
    <property type="entry name" value="DHHA1"/>
    <property type="match status" value="1"/>
</dbReference>
<dbReference type="AlphaFoldDB" id="A0A348APY7"/>
<evidence type="ECO:0000259" key="2">
    <source>
        <dbReference type="Pfam" id="PF02272"/>
    </source>
</evidence>